<dbReference type="eggNOG" id="COG3688">
    <property type="taxonomic scope" value="Bacteria"/>
</dbReference>
<dbReference type="CDD" id="cd10912">
    <property type="entry name" value="PIN_YacP-like"/>
    <property type="match status" value="1"/>
</dbReference>
<evidence type="ECO:0000313" key="2">
    <source>
        <dbReference type="Proteomes" id="UP000030993"/>
    </source>
</evidence>
<organism evidence="1 2">
    <name type="scientific">Anaerovibrio lipolyticus</name>
    <dbReference type="NCBI Taxonomy" id="82374"/>
    <lineage>
        <taxon>Bacteria</taxon>
        <taxon>Bacillati</taxon>
        <taxon>Bacillota</taxon>
        <taxon>Negativicutes</taxon>
        <taxon>Selenomonadales</taxon>
        <taxon>Selenomonadaceae</taxon>
        <taxon>Anaerovibrio</taxon>
    </lineage>
</organism>
<dbReference type="AlphaFoldDB" id="A0A0B2JSL2"/>
<dbReference type="InterPro" id="IPR010298">
    <property type="entry name" value="YacP-like"/>
</dbReference>
<name>A0A0B2JSL2_9FIRM</name>
<dbReference type="Pfam" id="PF05991">
    <property type="entry name" value="NYN_YacP"/>
    <property type="match status" value="1"/>
</dbReference>
<comment type="caution">
    <text evidence="1">The sequence shown here is derived from an EMBL/GenBank/DDBJ whole genome shotgun (WGS) entry which is preliminary data.</text>
</comment>
<sequence length="177" mass="20659">MMKKKPREYYIIDGYNVINSWPELMKLRNNLAEARDTLVHLLSEYGAYERYEMIVVFDALFTDSEEHVEKVNEHFTVVYTGKGETADSYIERNAYEYVRLGKEVHVVTSDGAEQSVILGAGAYRHPSKEFHRILKRAKKELRREYLNKPVFPISRNEISSHLDADTLAKLDALRKMK</sequence>
<evidence type="ECO:0000313" key="1">
    <source>
        <dbReference type="EMBL" id="KHM51310.1"/>
    </source>
</evidence>
<proteinExistence type="predicted"/>
<protein>
    <recommendedName>
        <fullName evidence="3">RNA-binding protein</fullName>
    </recommendedName>
</protein>
<accession>A0A0B2JSL2</accession>
<dbReference type="EMBL" id="JSCE01000209">
    <property type="protein sequence ID" value="KHM51310.1"/>
    <property type="molecule type" value="Genomic_DNA"/>
</dbReference>
<keyword evidence="2" id="KW-1185">Reference proteome</keyword>
<dbReference type="PANTHER" id="PTHR34547">
    <property type="entry name" value="YACP-LIKE NYN DOMAIN PROTEIN"/>
    <property type="match status" value="1"/>
</dbReference>
<gene>
    <name evidence="1" type="ORF">NZ47_11235</name>
</gene>
<dbReference type="RefSeq" id="WP_027397250.1">
    <property type="nucleotide sequence ID" value="NZ_JSCE01000209.1"/>
</dbReference>
<evidence type="ECO:0008006" key="3">
    <source>
        <dbReference type="Google" id="ProtNLM"/>
    </source>
</evidence>
<reference evidence="1 2" key="1">
    <citation type="journal article" date="2013" name="PLoS ONE">
        <title>Identification and characterization of three novel lipases belonging to families II and V from Anaerovibrio lipolyticus 5ST.</title>
        <authorList>
            <person name="Prive F."/>
            <person name="Kaderbhai N.N."/>
            <person name="Girdwood S."/>
            <person name="Worgan H.J."/>
            <person name="Pinloche E."/>
            <person name="Scollan N.D."/>
            <person name="Huws S.A."/>
            <person name="Newbold C.J."/>
        </authorList>
    </citation>
    <scope>NUCLEOTIDE SEQUENCE [LARGE SCALE GENOMIC DNA]</scope>
    <source>
        <strain evidence="1 2">5S</strain>
    </source>
</reference>
<dbReference type="PANTHER" id="PTHR34547:SF1">
    <property type="entry name" value="YACP-LIKE NYN DOMAIN PROTEIN"/>
    <property type="match status" value="1"/>
</dbReference>
<dbReference type="Proteomes" id="UP000030993">
    <property type="component" value="Unassembled WGS sequence"/>
</dbReference>
<dbReference type="STRING" id="82374.NZ47_11235"/>